<dbReference type="GO" id="GO:0070401">
    <property type="term" value="F:NADP+ binding"/>
    <property type="evidence" value="ECO:0007669"/>
    <property type="project" value="UniProtKB-UniRule"/>
</dbReference>
<feature type="binding site" evidence="9">
    <location>
        <position position="214"/>
    </location>
    <ligand>
        <name>substrate</name>
    </ligand>
</feature>
<evidence type="ECO:0000256" key="3">
    <source>
        <dbReference type="ARBA" id="ARBA00012371"/>
    </source>
</evidence>
<keyword evidence="7 9" id="KW-0511">Multifunctional enzyme</keyword>
<dbReference type="Gene3D" id="3.90.25.10">
    <property type="entry name" value="UDP-galactose 4-epimerase, domain 1"/>
    <property type="match status" value="1"/>
</dbReference>
<proteinExistence type="inferred from homology"/>
<evidence type="ECO:0000256" key="9">
    <source>
        <dbReference type="HAMAP-Rule" id="MF_00956"/>
    </source>
</evidence>
<dbReference type="UniPathway" id="UPA00128">
    <property type="reaction ID" value="UER00191"/>
</dbReference>
<feature type="binding site" evidence="9">
    <location>
        <begin position="168"/>
        <end position="171"/>
    </location>
    <ligand>
        <name>NADP(+)</name>
        <dbReference type="ChEBI" id="CHEBI:58349"/>
    </ligand>
</feature>
<dbReference type="EMBL" id="FNSD01000001">
    <property type="protein sequence ID" value="SEC40581.1"/>
    <property type="molecule type" value="Genomic_DNA"/>
</dbReference>
<dbReference type="PANTHER" id="PTHR43238">
    <property type="entry name" value="GDP-L-FUCOSE SYNTHASE"/>
    <property type="match status" value="1"/>
</dbReference>
<dbReference type="GO" id="GO:0016853">
    <property type="term" value="F:isomerase activity"/>
    <property type="evidence" value="ECO:0007669"/>
    <property type="project" value="UniProtKB-KW"/>
</dbReference>
<feature type="binding site" evidence="9">
    <location>
        <position position="284"/>
    </location>
    <ligand>
        <name>substrate</name>
    </ligand>
</feature>
<gene>
    <name evidence="9" type="primary">fcl</name>
    <name evidence="11" type="ORF">SAMN05443244_3381</name>
</gene>
<evidence type="ECO:0000256" key="5">
    <source>
        <dbReference type="ARBA" id="ARBA00023002"/>
    </source>
</evidence>
<dbReference type="PANTHER" id="PTHR43238:SF1">
    <property type="entry name" value="GDP-L-FUCOSE SYNTHASE"/>
    <property type="match status" value="1"/>
</dbReference>
<evidence type="ECO:0000256" key="6">
    <source>
        <dbReference type="ARBA" id="ARBA00023235"/>
    </source>
</evidence>
<name>A0A1H4S9P9_9BACT</name>
<dbReference type="Gene3D" id="3.40.50.720">
    <property type="entry name" value="NAD(P)-binding Rossmann-like Domain"/>
    <property type="match status" value="1"/>
</dbReference>
<dbReference type="Pfam" id="PF01370">
    <property type="entry name" value="Epimerase"/>
    <property type="match status" value="1"/>
</dbReference>
<comment type="function">
    <text evidence="9">Catalyzes the two-step NADP-dependent conversion of GDP-4-dehydro-6-deoxy-D-mannose to GDP-fucose, involving an epimerase and a reductase reaction.</text>
</comment>
<evidence type="ECO:0000256" key="8">
    <source>
        <dbReference type="ARBA" id="ARBA00051935"/>
    </source>
</evidence>
<feature type="site" description="Important for catalytic activity" evidence="9">
    <location>
        <position position="112"/>
    </location>
</feature>
<feature type="binding site" evidence="9">
    <location>
        <position position="145"/>
    </location>
    <ligand>
        <name>NADP(+)</name>
        <dbReference type="ChEBI" id="CHEBI:58349"/>
    </ligand>
</feature>
<dbReference type="InterPro" id="IPR001509">
    <property type="entry name" value="Epimerase_deHydtase"/>
</dbReference>
<comment type="similarity">
    <text evidence="2 9">Belongs to the NAD(P)-dependent epimerase/dehydratase family. Fucose synthase subfamily.</text>
</comment>
<dbReference type="InterPro" id="IPR028614">
    <property type="entry name" value="GDP_fucose/colitose_synth"/>
</dbReference>
<dbReference type="FunFam" id="3.40.50.720:FF:000101">
    <property type="entry name" value="GDP-L-fucose synthase"/>
    <property type="match status" value="1"/>
</dbReference>
<dbReference type="GO" id="GO:0050577">
    <property type="term" value="F:GDP-L-fucose synthase activity"/>
    <property type="evidence" value="ECO:0007669"/>
    <property type="project" value="UniProtKB-UniRule"/>
</dbReference>
<feature type="binding site" evidence="9">
    <location>
        <position position="207"/>
    </location>
    <ligand>
        <name>substrate</name>
    </ligand>
</feature>
<dbReference type="AlphaFoldDB" id="A0A1H4S9P9"/>
<dbReference type="CDD" id="cd05239">
    <property type="entry name" value="GDP_FS_SDR_e"/>
    <property type="match status" value="1"/>
</dbReference>
<dbReference type="GO" id="GO:0042351">
    <property type="term" value="P:'de novo' GDP-L-fucose biosynthetic process"/>
    <property type="evidence" value="ECO:0007669"/>
    <property type="project" value="UniProtKB-UniRule"/>
</dbReference>
<reference evidence="11 12" key="1">
    <citation type="submission" date="2016-10" db="EMBL/GenBank/DDBJ databases">
        <authorList>
            <person name="de Groot N.N."/>
        </authorList>
    </citation>
    <scope>NUCLEOTIDE SEQUENCE [LARGE SCALE GENOMIC DNA]</scope>
    <source>
        <strain evidence="11 12">AB35.6</strain>
    </source>
</reference>
<feature type="binding site" evidence="9">
    <location>
        <begin position="15"/>
        <end position="21"/>
    </location>
    <ligand>
        <name>NADP(+)</name>
        <dbReference type="ChEBI" id="CHEBI:58349"/>
    </ligand>
</feature>
<feature type="site" description="Important for catalytic activity" evidence="9">
    <location>
        <position position="114"/>
    </location>
</feature>
<dbReference type="SUPFAM" id="SSF51735">
    <property type="entry name" value="NAD(P)-binding Rossmann-fold domains"/>
    <property type="match status" value="1"/>
</dbReference>
<keyword evidence="5 9" id="KW-0560">Oxidoreductase</keyword>
<dbReference type="HAMAP" id="MF_00956">
    <property type="entry name" value="GDP_fucose_synth"/>
    <property type="match status" value="1"/>
</dbReference>
<keyword evidence="6 9" id="KW-0413">Isomerase</keyword>
<evidence type="ECO:0000313" key="11">
    <source>
        <dbReference type="EMBL" id="SEC40581.1"/>
    </source>
</evidence>
<dbReference type="RefSeq" id="WP_083350759.1">
    <property type="nucleotide sequence ID" value="NZ_FNSD01000001.1"/>
</dbReference>
<comment type="pathway">
    <text evidence="1 9">Nucleotide-sugar biosynthesis; GDP-L-fucose biosynthesis via de novo pathway; GDP-L-fucose from GDP-alpha-D-mannose: step 2/2.</text>
</comment>
<dbReference type="InterPro" id="IPR036291">
    <property type="entry name" value="NAD(P)-bd_dom_sf"/>
</dbReference>
<evidence type="ECO:0000259" key="10">
    <source>
        <dbReference type="Pfam" id="PF01370"/>
    </source>
</evidence>
<accession>A0A1H4S9P9</accession>
<organism evidence="11 12">
    <name type="scientific">Terriglobus roseus</name>
    <dbReference type="NCBI Taxonomy" id="392734"/>
    <lineage>
        <taxon>Bacteria</taxon>
        <taxon>Pseudomonadati</taxon>
        <taxon>Acidobacteriota</taxon>
        <taxon>Terriglobia</taxon>
        <taxon>Terriglobales</taxon>
        <taxon>Acidobacteriaceae</taxon>
        <taxon>Terriglobus</taxon>
    </lineage>
</organism>
<keyword evidence="4 9" id="KW-0521">NADP</keyword>
<evidence type="ECO:0000256" key="7">
    <source>
        <dbReference type="ARBA" id="ARBA00023268"/>
    </source>
</evidence>
<evidence type="ECO:0000313" key="12">
    <source>
        <dbReference type="Proteomes" id="UP000182409"/>
    </source>
</evidence>
<comment type="catalytic activity">
    <reaction evidence="8 9">
        <text>GDP-beta-L-fucose + NADP(+) = GDP-4-dehydro-alpha-D-rhamnose + NADPH + H(+)</text>
        <dbReference type="Rhea" id="RHEA:18885"/>
        <dbReference type="ChEBI" id="CHEBI:15378"/>
        <dbReference type="ChEBI" id="CHEBI:57273"/>
        <dbReference type="ChEBI" id="CHEBI:57783"/>
        <dbReference type="ChEBI" id="CHEBI:57964"/>
        <dbReference type="ChEBI" id="CHEBI:58349"/>
        <dbReference type="EC" id="1.1.1.271"/>
    </reaction>
</comment>
<feature type="domain" description="NAD-dependent epimerase/dehydratase" evidence="10">
    <location>
        <begin position="11"/>
        <end position="234"/>
    </location>
</feature>
<evidence type="ECO:0000256" key="2">
    <source>
        <dbReference type="ARBA" id="ARBA00005959"/>
    </source>
</evidence>
<protein>
    <recommendedName>
        <fullName evidence="3 9">GDP-L-fucose synthase</fullName>
        <ecNumber evidence="3 9">1.1.1.271</ecNumber>
    </recommendedName>
    <alternativeName>
        <fullName evidence="9">GDP-4-keto-6-deoxy-D-mannose-3,5-epimerase-4-reductase</fullName>
    </alternativeName>
</protein>
<feature type="binding site" evidence="9">
    <location>
        <position position="184"/>
    </location>
    <ligand>
        <name>NADP(+)</name>
        <dbReference type="ChEBI" id="CHEBI:58349"/>
    </ligand>
</feature>
<feature type="binding site" evidence="9">
    <location>
        <position position="192"/>
    </location>
    <ligand>
        <name>substrate</name>
    </ligand>
</feature>
<dbReference type="EC" id="1.1.1.271" evidence="3 9"/>
<evidence type="ECO:0000256" key="1">
    <source>
        <dbReference type="ARBA" id="ARBA00004883"/>
    </source>
</evidence>
<sequence>MSGYMPVDAPIFIAGHRGLVGSAIGRELRRLGYTNLLTRSRAELDLLHADSVADFFLKERPKFVVLAAAKVGGILANNSYPADFIRQNLAIQSNIIEASYANGVDRLLFLGSSCIYPKMAPQPMPESCLLTGPLEPTNRPYALAKIAGIEMCWSFNRQYGTRYLAAMPTNLYGPNDNFDLNTSHVLPALMRKTAKAIAEGAPEVEVWGSGTPKRELLYSDDLAEACVYLLNLSQEKYSTLLRDDVPPLINIGTGEDVTIRELAETVARVLGFKGVLRFDPSRPDGTPRKLMDVSLIHALGWQHRVALEEGIKRTWEAVQSEIGN</sequence>
<feature type="active site" description="Proton donor/acceptor" evidence="9">
    <location>
        <position position="141"/>
    </location>
</feature>
<dbReference type="OrthoDB" id="9811425at2"/>
<evidence type="ECO:0000256" key="4">
    <source>
        <dbReference type="ARBA" id="ARBA00022857"/>
    </source>
</evidence>
<feature type="binding site" evidence="9">
    <location>
        <begin position="110"/>
        <end position="113"/>
    </location>
    <ligand>
        <name>NADP(+)</name>
        <dbReference type="ChEBI" id="CHEBI:58349"/>
    </ligand>
</feature>
<dbReference type="Proteomes" id="UP000182409">
    <property type="component" value="Unassembled WGS sequence"/>
</dbReference>